<dbReference type="InterPro" id="IPR036322">
    <property type="entry name" value="WD40_repeat_dom_sf"/>
</dbReference>
<dbReference type="PROSITE" id="PS50294">
    <property type="entry name" value="WD_REPEATS_REGION"/>
    <property type="match status" value="1"/>
</dbReference>
<keyword evidence="8" id="KW-1185">Reference proteome</keyword>
<gene>
    <name evidence="7" type="primary">WDR82</name>
    <name evidence="7" type="ORF">H4R18_000636</name>
</gene>
<reference evidence="7" key="1">
    <citation type="submission" date="2022-07" db="EMBL/GenBank/DDBJ databases">
        <title>Phylogenomic reconstructions and comparative analyses of Kickxellomycotina fungi.</title>
        <authorList>
            <person name="Reynolds N.K."/>
            <person name="Stajich J.E."/>
            <person name="Barry K."/>
            <person name="Grigoriev I.V."/>
            <person name="Crous P."/>
            <person name="Smith M.E."/>
        </authorList>
    </citation>
    <scope>NUCLEOTIDE SEQUENCE</scope>
    <source>
        <strain evidence="7">NBRC 105414</strain>
    </source>
</reference>
<evidence type="ECO:0000313" key="7">
    <source>
        <dbReference type="EMBL" id="KAJ2785185.1"/>
    </source>
</evidence>
<feature type="repeat" description="WD" evidence="6">
    <location>
        <begin position="122"/>
        <end position="167"/>
    </location>
</feature>
<dbReference type="PANTHER" id="PTHR19861:SF0">
    <property type="entry name" value="WD REPEAT-CONTAINING PROTEIN 82"/>
    <property type="match status" value="1"/>
</dbReference>
<evidence type="ECO:0000256" key="6">
    <source>
        <dbReference type="PROSITE-ProRule" id="PRU00221"/>
    </source>
</evidence>
<dbReference type="GO" id="GO:0016070">
    <property type="term" value="P:RNA metabolic process"/>
    <property type="evidence" value="ECO:0007669"/>
    <property type="project" value="UniProtKB-ARBA"/>
</dbReference>
<evidence type="ECO:0000256" key="1">
    <source>
        <dbReference type="ARBA" id="ARBA00004123"/>
    </source>
</evidence>
<organism evidence="7 8">
    <name type="scientific">Coemansia javaensis</name>
    <dbReference type="NCBI Taxonomy" id="2761396"/>
    <lineage>
        <taxon>Eukaryota</taxon>
        <taxon>Fungi</taxon>
        <taxon>Fungi incertae sedis</taxon>
        <taxon>Zoopagomycota</taxon>
        <taxon>Kickxellomycotina</taxon>
        <taxon>Kickxellomycetes</taxon>
        <taxon>Kickxellales</taxon>
        <taxon>Kickxellaceae</taxon>
        <taxon>Coemansia</taxon>
    </lineage>
</organism>
<accession>A0A9W8HJ43</accession>
<protein>
    <submittedName>
        <fullName evidence="7">WD repeat-containing protein 82</fullName>
    </submittedName>
</protein>
<dbReference type="InterPro" id="IPR019775">
    <property type="entry name" value="WD40_repeat_CS"/>
</dbReference>
<evidence type="ECO:0000256" key="2">
    <source>
        <dbReference type="ARBA" id="ARBA00005616"/>
    </source>
</evidence>
<dbReference type="InterPro" id="IPR037867">
    <property type="entry name" value="Swd2/WDR82"/>
</dbReference>
<dbReference type="PROSITE" id="PS50082">
    <property type="entry name" value="WD_REPEATS_2"/>
    <property type="match status" value="1"/>
</dbReference>
<keyword evidence="3 6" id="KW-0853">WD repeat</keyword>
<dbReference type="Pfam" id="PF00400">
    <property type="entry name" value="WD40"/>
    <property type="match status" value="2"/>
</dbReference>
<dbReference type="OrthoDB" id="27537at2759"/>
<sequence length="375" mass="39577">MDPEIDPETLAALRRDPLRQALTGRALRSFQMAKVFSDNKAAVTSLDYDGSGTRCITTSRDESLRIYDCERGVRAQVSYSKKYGCNLAQFTAQAGCAAYASTKINDTIRYLSCDTNQYIRYFVGHRAAVTSLQRAPDGAAGAPALLSAAMDGSVRLWDLDRPDAVCALEPPAPGSVARGGIAAAYDPSGAVVAVAVGSAELQLYDVRELARGPFLSAPMDRARGAAVARVQFVPPAGDCILLAMTDGTIAARDAFSLRPLATLSRAEPGAHPPADPEAPVLGEMRRAFLGQNVTATPDGRAIVAGCASGGVAFWDTARVLAQDHHHHNHPGPARHLDPDGVWSGSHDGPVSACAFNPCFLECVTGSDSLALWTTP</sequence>
<dbReference type="AlphaFoldDB" id="A0A9W8HJ43"/>
<comment type="caution">
    <text evidence="7">The sequence shown here is derived from an EMBL/GenBank/DDBJ whole genome shotgun (WGS) entry which is preliminary data.</text>
</comment>
<evidence type="ECO:0000256" key="4">
    <source>
        <dbReference type="ARBA" id="ARBA00022737"/>
    </source>
</evidence>
<keyword evidence="5" id="KW-0539">Nucleus</keyword>
<comment type="subcellular location">
    <subcellularLocation>
        <location evidence="1">Nucleus</location>
    </subcellularLocation>
</comment>
<dbReference type="PROSITE" id="PS00678">
    <property type="entry name" value="WD_REPEATS_1"/>
    <property type="match status" value="1"/>
</dbReference>
<evidence type="ECO:0000256" key="5">
    <source>
        <dbReference type="ARBA" id="ARBA00023242"/>
    </source>
</evidence>
<dbReference type="SUPFAM" id="SSF50978">
    <property type="entry name" value="WD40 repeat-like"/>
    <property type="match status" value="1"/>
</dbReference>
<evidence type="ECO:0000313" key="8">
    <source>
        <dbReference type="Proteomes" id="UP001140217"/>
    </source>
</evidence>
<dbReference type="Proteomes" id="UP001140217">
    <property type="component" value="Unassembled WGS sequence"/>
</dbReference>
<dbReference type="InterPro" id="IPR001680">
    <property type="entry name" value="WD40_rpt"/>
</dbReference>
<name>A0A9W8HJ43_9FUNG</name>
<dbReference type="InterPro" id="IPR015943">
    <property type="entry name" value="WD40/YVTN_repeat-like_dom_sf"/>
</dbReference>
<dbReference type="GO" id="GO:0003682">
    <property type="term" value="F:chromatin binding"/>
    <property type="evidence" value="ECO:0007669"/>
    <property type="project" value="TreeGrafter"/>
</dbReference>
<dbReference type="GO" id="GO:0048188">
    <property type="term" value="C:Set1C/COMPASS complex"/>
    <property type="evidence" value="ECO:0007669"/>
    <property type="project" value="TreeGrafter"/>
</dbReference>
<dbReference type="Gene3D" id="2.130.10.10">
    <property type="entry name" value="YVTN repeat-like/Quinoprotein amine dehydrogenase"/>
    <property type="match status" value="2"/>
</dbReference>
<evidence type="ECO:0000256" key="3">
    <source>
        <dbReference type="ARBA" id="ARBA00022574"/>
    </source>
</evidence>
<dbReference type="SMART" id="SM00320">
    <property type="entry name" value="WD40"/>
    <property type="match status" value="4"/>
</dbReference>
<dbReference type="PANTHER" id="PTHR19861">
    <property type="entry name" value="WD40 REPEAT PROTEIN SWD2"/>
    <property type="match status" value="1"/>
</dbReference>
<proteinExistence type="inferred from homology"/>
<dbReference type="EMBL" id="JANBUL010000014">
    <property type="protein sequence ID" value="KAJ2785185.1"/>
    <property type="molecule type" value="Genomic_DNA"/>
</dbReference>
<keyword evidence="4" id="KW-0677">Repeat</keyword>
<comment type="similarity">
    <text evidence="2">Belongs to the WD repeat SWD2 family.</text>
</comment>